<dbReference type="PANTHER" id="PTHR43155">
    <property type="entry name" value="CYCLIC DI-GMP PHOSPHODIESTERASE PA4108-RELATED"/>
    <property type="match status" value="1"/>
</dbReference>
<dbReference type="InterPro" id="IPR006674">
    <property type="entry name" value="HD_domain"/>
</dbReference>
<protein>
    <submittedName>
        <fullName evidence="2">HD domain-containing protein</fullName>
    </submittedName>
</protein>
<dbReference type="EMBL" id="DTKQ01000021">
    <property type="protein sequence ID" value="HGZ78854.1"/>
    <property type="molecule type" value="Genomic_DNA"/>
</dbReference>
<accession>A0A832I7Y2</accession>
<reference evidence="2" key="1">
    <citation type="journal article" date="2020" name="mSystems">
        <title>Genome- and Community-Level Interaction Insights into Carbon Utilization and Element Cycling Functions of Hydrothermarchaeota in Hydrothermal Sediment.</title>
        <authorList>
            <person name="Zhou Z."/>
            <person name="Liu Y."/>
            <person name="Xu W."/>
            <person name="Pan J."/>
            <person name="Luo Z.H."/>
            <person name="Li M."/>
        </authorList>
    </citation>
    <scope>NUCLEOTIDE SEQUENCE [LARGE SCALE GENOMIC DNA]</scope>
    <source>
        <strain evidence="2">SpSt-86</strain>
    </source>
</reference>
<dbReference type="AlphaFoldDB" id="A0A832I7Y2"/>
<dbReference type="PANTHER" id="PTHR43155:SF2">
    <property type="entry name" value="CYCLIC DI-GMP PHOSPHODIESTERASE PA4108"/>
    <property type="match status" value="1"/>
</dbReference>
<dbReference type="SUPFAM" id="SSF109604">
    <property type="entry name" value="HD-domain/PDEase-like"/>
    <property type="match status" value="2"/>
</dbReference>
<feature type="domain" description="HD-GYP" evidence="1">
    <location>
        <begin position="215"/>
        <end position="408"/>
    </location>
</feature>
<dbReference type="InterPro" id="IPR037522">
    <property type="entry name" value="HD_GYP_dom"/>
</dbReference>
<comment type="caution">
    <text evidence="2">The sequence shown here is derived from an EMBL/GenBank/DDBJ whole genome shotgun (WGS) entry which is preliminary data.</text>
</comment>
<dbReference type="CDD" id="cd00077">
    <property type="entry name" value="HDc"/>
    <property type="match status" value="2"/>
</dbReference>
<proteinExistence type="predicted"/>
<dbReference type="Pfam" id="PF13487">
    <property type="entry name" value="HD_5"/>
    <property type="match status" value="1"/>
</dbReference>
<dbReference type="PROSITE" id="PS51832">
    <property type="entry name" value="HD_GYP"/>
    <property type="match status" value="1"/>
</dbReference>
<evidence type="ECO:0000259" key="1">
    <source>
        <dbReference type="PROSITE" id="PS51832"/>
    </source>
</evidence>
<dbReference type="InterPro" id="IPR006675">
    <property type="entry name" value="HDIG_dom"/>
</dbReference>
<sequence length="428" mass="48059">MRELNSIPLKAFVELFASLGVNEYKNIIAHSVQVAKISRHLAHSLGLAHHPDQVYLAGLLHDVGLIFKASIENYEVFIDAFRNIPDLEKIVLTLDRKDRHSFISHIVASHLGFLNVNCTRALLYHHTPFDEILDEEGVALLANCIKAADTISLTFLKSAEMLSEGTLESMIKSLEKDMGLNQEVRKAAIDSLKDVRSLLDLLDNEPHFKSDAELSCANFEKATKLIAALLDLRSPYTRIHTFSVARIAKQLTSELMTEIDQRFMGIAALLHDIGKITTPLEILHKKGSLNEIETIVMRTHVVMTEKVLLKGGLDMFRAVSTSHHERLDGSGYPYGLDKSQINMYMRILQISDVFSALTEERPYRKAMSPFDALSVIEEQVNAGKLDGIVFEKLKQLINNGFTLETFSHVLEDIFGPDLTNLVLQEIND</sequence>
<gene>
    <name evidence="2" type="ORF">ENW55_02585</name>
</gene>
<evidence type="ECO:0000313" key="2">
    <source>
        <dbReference type="EMBL" id="HGZ78854.1"/>
    </source>
</evidence>
<dbReference type="Gene3D" id="1.10.3210.10">
    <property type="entry name" value="Hypothetical protein af1432"/>
    <property type="match status" value="2"/>
</dbReference>
<dbReference type="InterPro" id="IPR003607">
    <property type="entry name" value="HD/PDEase_dom"/>
</dbReference>
<dbReference type="SMART" id="SM00471">
    <property type="entry name" value="HDc"/>
    <property type="match status" value="2"/>
</dbReference>
<organism evidence="2">
    <name type="scientific">Pseudothermotoga hypogea</name>
    <dbReference type="NCBI Taxonomy" id="57487"/>
    <lineage>
        <taxon>Bacteria</taxon>
        <taxon>Thermotogati</taxon>
        <taxon>Thermotogota</taxon>
        <taxon>Thermotogae</taxon>
        <taxon>Thermotogales</taxon>
        <taxon>Thermotogaceae</taxon>
        <taxon>Pseudothermotoga</taxon>
    </lineage>
</organism>
<name>A0A832I7Y2_9THEM</name>
<dbReference type="Pfam" id="PF01966">
    <property type="entry name" value="HD"/>
    <property type="match status" value="1"/>
</dbReference>
<dbReference type="NCBIfam" id="TIGR00277">
    <property type="entry name" value="HDIG"/>
    <property type="match status" value="1"/>
</dbReference>